<dbReference type="OrthoDB" id="1000844at2759"/>
<gene>
    <name evidence="1" type="ORF">Gogos_000612</name>
</gene>
<comment type="caution">
    <text evidence="1">The sequence shown here is derived from an EMBL/GenBank/DDBJ whole genome shotgun (WGS) entry which is preliminary data.</text>
</comment>
<dbReference type="EMBL" id="JABEZY010000013">
    <property type="protein sequence ID" value="MBA0751706.1"/>
    <property type="molecule type" value="Genomic_DNA"/>
</dbReference>
<protein>
    <submittedName>
        <fullName evidence="1">Uncharacterized protein</fullName>
    </submittedName>
</protein>
<feature type="non-terminal residue" evidence="1">
    <location>
        <position position="67"/>
    </location>
</feature>
<name>A0A7J9CTC9_GOSGO</name>
<dbReference type="AlphaFoldDB" id="A0A7J9CTC9"/>
<reference evidence="1 2" key="1">
    <citation type="journal article" date="2019" name="Genome Biol. Evol.">
        <title>Insights into the evolution of the New World diploid cottons (Gossypium, subgenus Houzingenia) based on genome sequencing.</title>
        <authorList>
            <person name="Grover C.E."/>
            <person name="Arick M.A. 2nd"/>
            <person name="Thrash A."/>
            <person name="Conover J.L."/>
            <person name="Sanders W.S."/>
            <person name="Peterson D.G."/>
            <person name="Frelichowski J.E."/>
            <person name="Scheffler J.A."/>
            <person name="Scheffler B.E."/>
            <person name="Wendel J.F."/>
        </authorList>
    </citation>
    <scope>NUCLEOTIDE SEQUENCE [LARGE SCALE GENOMIC DNA]</scope>
    <source>
        <strain evidence="1">5</strain>
        <tissue evidence="1">Leaf</tissue>
    </source>
</reference>
<sequence length="67" mass="7516">MIFFNKNPRLCKSTILNQTAAEFLQAKSNVNAVLAQTNTKKEYKKLMATVLSSMDSESEGEEDEKSL</sequence>
<proteinExistence type="predicted"/>
<evidence type="ECO:0000313" key="2">
    <source>
        <dbReference type="Proteomes" id="UP000593579"/>
    </source>
</evidence>
<keyword evidence="2" id="KW-1185">Reference proteome</keyword>
<accession>A0A7J9CTC9</accession>
<dbReference type="Proteomes" id="UP000593579">
    <property type="component" value="Unassembled WGS sequence"/>
</dbReference>
<evidence type="ECO:0000313" key="1">
    <source>
        <dbReference type="EMBL" id="MBA0751706.1"/>
    </source>
</evidence>
<organism evidence="1 2">
    <name type="scientific">Gossypium gossypioides</name>
    <name type="common">Mexican cotton</name>
    <name type="synonym">Selera gossypioides</name>
    <dbReference type="NCBI Taxonomy" id="34282"/>
    <lineage>
        <taxon>Eukaryota</taxon>
        <taxon>Viridiplantae</taxon>
        <taxon>Streptophyta</taxon>
        <taxon>Embryophyta</taxon>
        <taxon>Tracheophyta</taxon>
        <taxon>Spermatophyta</taxon>
        <taxon>Magnoliopsida</taxon>
        <taxon>eudicotyledons</taxon>
        <taxon>Gunneridae</taxon>
        <taxon>Pentapetalae</taxon>
        <taxon>rosids</taxon>
        <taxon>malvids</taxon>
        <taxon>Malvales</taxon>
        <taxon>Malvaceae</taxon>
        <taxon>Malvoideae</taxon>
        <taxon>Gossypium</taxon>
    </lineage>
</organism>